<evidence type="ECO:0000313" key="1">
    <source>
        <dbReference type="EMBL" id="MBK7417447.1"/>
    </source>
</evidence>
<dbReference type="Proteomes" id="UP000739411">
    <property type="component" value="Unassembled WGS sequence"/>
</dbReference>
<accession>A0A935K8H0</accession>
<name>A0A935K8H0_9RHOO</name>
<proteinExistence type="predicted"/>
<sequence>MVVIPLAPFAGLFFVCAMFRFGSAEQVTVQFMDAVEQFWNVETHFRLSLSLCWSGFAGFCGKPRMTGTRFAIVLARHAAGGKGSSGAVPVAIAQVPTIND</sequence>
<comment type="caution">
    <text evidence="1">The sequence shown here is derived from an EMBL/GenBank/DDBJ whole genome shotgun (WGS) entry which is preliminary data.</text>
</comment>
<dbReference type="AlphaFoldDB" id="A0A935K8H0"/>
<reference evidence="1 2" key="1">
    <citation type="submission" date="2020-10" db="EMBL/GenBank/DDBJ databases">
        <title>Connecting structure to function with the recovery of over 1000 high-quality activated sludge metagenome-assembled genomes encoding full-length rRNA genes using long-read sequencing.</title>
        <authorList>
            <person name="Singleton C.M."/>
            <person name="Petriglieri F."/>
            <person name="Kristensen J.M."/>
            <person name="Kirkegaard R.H."/>
            <person name="Michaelsen T.Y."/>
            <person name="Andersen M.H."/>
            <person name="Karst S.M."/>
            <person name="Dueholm M.S."/>
            <person name="Nielsen P.H."/>
            <person name="Albertsen M."/>
        </authorList>
    </citation>
    <scope>NUCLEOTIDE SEQUENCE [LARGE SCALE GENOMIC DNA]</scope>
    <source>
        <strain evidence="1">EsbW_18-Q3-R4-48_BATAC.463</strain>
    </source>
</reference>
<evidence type="ECO:0000313" key="2">
    <source>
        <dbReference type="Proteomes" id="UP000739411"/>
    </source>
</evidence>
<protein>
    <submittedName>
        <fullName evidence="1">Uncharacterized protein</fullName>
    </submittedName>
</protein>
<organism evidence="1 2">
    <name type="scientific">Candidatus Dechloromonas phosphorivorans</name>
    <dbReference type="NCBI Taxonomy" id="2899244"/>
    <lineage>
        <taxon>Bacteria</taxon>
        <taxon>Pseudomonadati</taxon>
        <taxon>Pseudomonadota</taxon>
        <taxon>Betaproteobacteria</taxon>
        <taxon>Rhodocyclales</taxon>
        <taxon>Azonexaceae</taxon>
        <taxon>Dechloromonas</taxon>
    </lineage>
</organism>
<dbReference type="EMBL" id="JADJMS010000052">
    <property type="protein sequence ID" value="MBK7417447.1"/>
    <property type="molecule type" value="Genomic_DNA"/>
</dbReference>
<gene>
    <name evidence="1" type="ORF">IPJ38_22515</name>
</gene>